<evidence type="ECO:0000256" key="1">
    <source>
        <dbReference type="ARBA" id="ARBA00007227"/>
    </source>
</evidence>
<accession>A0A1I7CYW1</accession>
<sequence length="420" mass="47440">MICNERQYKITSKQLEELKTALISLNEGEASDWLVKAQKAALESQISDLESQVSEYSFLKQGHVRHSEHSDLSSLPRVLIQARIAKGLSHKSLADLIKVKPQQIQRYESSEYMGASLSRLIEISQILNVKVSESWGGSSDSSGSAVFVWEKEEDVDWSEFPIKEMIKRGWVELKHKASPAEAVKNFFLRAAGGQYATALHRKKFYGGNSPKEYSLLAWQARVLEKARDVASSGNVGEFFLNDSWVRELALLSASDNALENVKEFLASKGVILIIEPHLQGTYLDGAAMMLDTGHPVIAITLRHDRLDNFWFVIFHELGHVFLHLYDSLNMDFFDEEDGSYHDPLEEEADKFALDSLIPQDAWDTCLSRFSMSRQSVLRDAERLKIHPSIIAGRIRKERNNYTILTDLVGHGEVRTVLGGD</sequence>
<dbReference type="InterPro" id="IPR010982">
    <property type="entry name" value="Lambda_DNA-bd_dom_sf"/>
</dbReference>
<dbReference type="InterPro" id="IPR052345">
    <property type="entry name" value="Rad_response_metalloprotease"/>
</dbReference>
<dbReference type="SMART" id="SM00530">
    <property type="entry name" value="HTH_XRE"/>
    <property type="match status" value="1"/>
</dbReference>
<dbReference type="Proteomes" id="UP000199594">
    <property type="component" value="Unassembled WGS sequence"/>
</dbReference>
<protein>
    <submittedName>
        <fullName evidence="3">HTH-type transcriptional regulator / antitoxin HigA</fullName>
    </submittedName>
</protein>
<feature type="domain" description="HTH cro/C1-type" evidence="2">
    <location>
        <begin position="79"/>
        <end position="134"/>
    </location>
</feature>
<gene>
    <name evidence="3" type="ORF">SAMN04487956_1752</name>
</gene>
<dbReference type="Pfam" id="PF01381">
    <property type="entry name" value="HTH_3"/>
    <property type="match status" value="1"/>
</dbReference>
<dbReference type="RefSeq" id="WP_089852481.1">
    <property type="nucleotide sequence ID" value="NZ_FPAQ01000075.1"/>
</dbReference>
<dbReference type="Gene3D" id="1.10.10.2910">
    <property type="match status" value="1"/>
</dbReference>
<dbReference type="AlphaFoldDB" id="A0A1I7CYW1"/>
<proteinExistence type="inferred from homology"/>
<evidence type="ECO:0000259" key="2">
    <source>
        <dbReference type="PROSITE" id="PS50943"/>
    </source>
</evidence>
<dbReference type="InterPro" id="IPR010359">
    <property type="entry name" value="IrrE_HExxH"/>
</dbReference>
<dbReference type="CDD" id="cd00093">
    <property type="entry name" value="HTH_XRE"/>
    <property type="match status" value="1"/>
</dbReference>
<comment type="similarity">
    <text evidence="1">Belongs to the short-chain fatty acyl-CoA assimilation regulator (ScfR) family.</text>
</comment>
<reference evidence="3 4" key="1">
    <citation type="submission" date="2016-10" db="EMBL/GenBank/DDBJ databases">
        <authorList>
            <person name="de Groot N.N."/>
        </authorList>
    </citation>
    <scope>NUCLEOTIDE SEQUENCE [LARGE SCALE GENOMIC DNA]</scope>
    <source>
        <strain evidence="3 4">CGMCC 1.6493</strain>
    </source>
</reference>
<dbReference type="PROSITE" id="PS50943">
    <property type="entry name" value="HTH_CROC1"/>
    <property type="match status" value="1"/>
</dbReference>
<evidence type="ECO:0000313" key="3">
    <source>
        <dbReference type="EMBL" id="SFU04556.1"/>
    </source>
</evidence>
<dbReference type="PANTHER" id="PTHR43236">
    <property type="entry name" value="ANTITOXIN HIGA1"/>
    <property type="match status" value="1"/>
</dbReference>
<dbReference type="Pfam" id="PF06114">
    <property type="entry name" value="Peptidase_M78"/>
    <property type="match status" value="1"/>
</dbReference>
<organism evidence="3 4">
    <name type="scientific">Halomonas saccharevitans</name>
    <dbReference type="NCBI Taxonomy" id="416872"/>
    <lineage>
        <taxon>Bacteria</taxon>
        <taxon>Pseudomonadati</taxon>
        <taxon>Pseudomonadota</taxon>
        <taxon>Gammaproteobacteria</taxon>
        <taxon>Oceanospirillales</taxon>
        <taxon>Halomonadaceae</taxon>
        <taxon>Halomonas</taxon>
    </lineage>
</organism>
<dbReference type="InterPro" id="IPR001387">
    <property type="entry name" value="Cro/C1-type_HTH"/>
</dbReference>
<dbReference type="OrthoDB" id="9796786at2"/>
<dbReference type="PANTHER" id="PTHR43236:SF2">
    <property type="entry name" value="BLL0069 PROTEIN"/>
    <property type="match status" value="1"/>
</dbReference>
<name>A0A1I7CYW1_9GAMM</name>
<dbReference type="SUPFAM" id="SSF47413">
    <property type="entry name" value="lambda repressor-like DNA-binding domains"/>
    <property type="match status" value="1"/>
</dbReference>
<dbReference type="Gene3D" id="1.10.260.40">
    <property type="entry name" value="lambda repressor-like DNA-binding domains"/>
    <property type="match status" value="1"/>
</dbReference>
<evidence type="ECO:0000313" key="4">
    <source>
        <dbReference type="Proteomes" id="UP000199594"/>
    </source>
</evidence>
<dbReference type="EMBL" id="FPAQ01000075">
    <property type="protein sequence ID" value="SFU04556.1"/>
    <property type="molecule type" value="Genomic_DNA"/>
</dbReference>
<dbReference type="GO" id="GO:0003677">
    <property type="term" value="F:DNA binding"/>
    <property type="evidence" value="ECO:0007669"/>
    <property type="project" value="InterPro"/>
</dbReference>